<feature type="region of interest" description="Disordered" evidence="5">
    <location>
        <begin position="1"/>
        <end position="25"/>
    </location>
</feature>
<accession>A0ABW8GFV4</accession>
<dbReference type="SUPFAM" id="SSF48498">
    <property type="entry name" value="Tetracyclin repressor-like, C-terminal domain"/>
    <property type="match status" value="1"/>
</dbReference>
<evidence type="ECO:0000256" key="2">
    <source>
        <dbReference type="ARBA" id="ARBA00023125"/>
    </source>
</evidence>
<dbReference type="PANTHER" id="PTHR30055:SF148">
    <property type="entry name" value="TETR-FAMILY TRANSCRIPTIONAL REGULATOR"/>
    <property type="match status" value="1"/>
</dbReference>
<dbReference type="Proteomes" id="UP001617689">
    <property type="component" value="Unassembled WGS sequence"/>
</dbReference>
<dbReference type="InterPro" id="IPR001647">
    <property type="entry name" value="HTH_TetR"/>
</dbReference>
<keyword evidence="8" id="KW-1185">Reference proteome</keyword>
<dbReference type="Gene3D" id="1.10.357.10">
    <property type="entry name" value="Tetracycline Repressor, domain 2"/>
    <property type="match status" value="1"/>
</dbReference>
<protein>
    <submittedName>
        <fullName evidence="7">TetR/AcrR family transcriptional regulator</fullName>
    </submittedName>
</protein>
<sequence length="212" mass="23577">MTTKSKMPPASAGDRKPKSRSRLSIGAVRSPESTEAILKAATDILEESGYKDFTLDAVVARAGASKPTIYRWWGSKAALIREVYELSGEASLVIPSTGSLEQDLNIHLASLWNWWRTTRSGEALRSFITEIQLKPESLEEFRKIFLPRRERSMRRIFEQALARGEIKDVTAIESAASMLTGMSWLNLLTGNLEATHQIEQAVKIVTKGLKAS</sequence>
<evidence type="ECO:0000313" key="7">
    <source>
        <dbReference type="EMBL" id="MFJ5431604.1"/>
    </source>
</evidence>
<dbReference type="InterPro" id="IPR009057">
    <property type="entry name" value="Homeodomain-like_sf"/>
</dbReference>
<name>A0ABW8GFV4_9GAMM</name>
<dbReference type="Pfam" id="PF16859">
    <property type="entry name" value="TetR_C_11"/>
    <property type="match status" value="1"/>
</dbReference>
<evidence type="ECO:0000259" key="6">
    <source>
        <dbReference type="PROSITE" id="PS50977"/>
    </source>
</evidence>
<evidence type="ECO:0000313" key="8">
    <source>
        <dbReference type="Proteomes" id="UP001617689"/>
    </source>
</evidence>
<dbReference type="RefSeq" id="WP_400398308.1">
    <property type="nucleotide sequence ID" value="NZ_JBIXLL010000015.1"/>
</dbReference>
<dbReference type="SUPFAM" id="SSF46689">
    <property type="entry name" value="Homeodomain-like"/>
    <property type="match status" value="1"/>
</dbReference>
<keyword evidence="1" id="KW-0805">Transcription regulation</keyword>
<reference evidence="7 8" key="1">
    <citation type="submission" date="2024-10" db="EMBL/GenBank/DDBJ databases">
        <authorList>
            <person name="Lu C.-H."/>
        </authorList>
    </citation>
    <scope>NUCLEOTIDE SEQUENCE [LARGE SCALE GENOMIC DNA]</scope>
    <source>
        <strain evidence="7 8">22ZTDG03-2</strain>
    </source>
</reference>
<dbReference type="InterPro" id="IPR036271">
    <property type="entry name" value="Tet_transcr_reg_TetR-rel_C_sf"/>
</dbReference>
<comment type="caution">
    <text evidence="7">The sequence shown here is derived from an EMBL/GenBank/DDBJ whole genome shotgun (WGS) entry which is preliminary data.</text>
</comment>
<proteinExistence type="predicted"/>
<dbReference type="PRINTS" id="PR00455">
    <property type="entry name" value="HTHTETR"/>
</dbReference>
<feature type="domain" description="HTH tetR-type" evidence="6">
    <location>
        <begin position="31"/>
        <end position="91"/>
    </location>
</feature>
<feature type="DNA-binding region" description="H-T-H motif" evidence="4">
    <location>
        <begin position="54"/>
        <end position="73"/>
    </location>
</feature>
<evidence type="ECO:0000256" key="4">
    <source>
        <dbReference type="PROSITE-ProRule" id="PRU00335"/>
    </source>
</evidence>
<keyword evidence="3" id="KW-0804">Transcription</keyword>
<organism evidence="7 8">
    <name type="scientific">Pectobacterium actinidiae</name>
    <dbReference type="NCBI Taxonomy" id="1507808"/>
    <lineage>
        <taxon>Bacteria</taxon>
        <taxon>Pseudomonadati</taxon>
        <taxon>Pseudomonadota</taxon>
        <taxon>Gammaproteobacteria</taxon>
        <taxon>Enterobacterales</taxon>
        <taxon>Pectobacteriaceae</taxon>
        <taxon>Pectobacterium</taxon>
    </lineage>
</organism>
<gene>
    <name evidence="7" type="ORF">ACIPUP_20930</name>
</gene>
<keyword evidence="2 4" id="KW-0238">DNA-binding</keyword>
<dbReference type="PROSITE" id="PS50977">
    <property type="entry name" value="HTH_TETR_2"/>
    <property type="match status" value="1"/>
</dbReference>
<evidence type="ECO:0000256" key="5">
    <source>
        <dbReference type="SAM" id="MobiDB-lite"/>
    </source>
</evidence>
<dbReference type="EMBL" id="JBIXLL010000015">
    <property type="protein sequence ID" value="MFJ5431604.1"/>
    <property type="molecule type" value="Genomic_DNA"/>
</dbReference>
<evidence type="ECO:0000256" key="1">
    <source>
        <dbReference type="ARBA" id="ARBA00023015"/>
    </source>
</evidence>
<dbReference type="Gene3D" id="1.10.10.60">
    <property type="entry name" value="Homeodomain-like"/>
    <property type="match status" value="1"/>
</dbReference>
<dbReference type="InterPro" id="IPR050109">
    <property type="entry name" value="HTH-type_TetR-like_transc_reg"/>
</dbReference>
<dbReference type="InterPro" id="IPR011075">
    <property type="entry name" value="TetR_C"/>
</dbReference>
<dbReference type="PANTHER" id="PTHR30055">
    <property type="entry name" value="HTH-TYPE TRANSCRIPTIONAL REGULATOR RUTR"/>
    <property type="match status" value="1"/>
</dbReference>
<dbReference type="Pfam" id="PF00440">
    <property type="entry name" value="TetR_N"/>
    <property type="match status" value="1"/>
</dbReference>
<evidence type="ECO:0000256" key="3">
    <source>
        <dbReference type="ARBA" id="ARBA00023163"/>
    </source>
</evidence>